<dbReference type="InterPro" id="IPR050309">
    <property type="entry name" value="Type-B_Carboxylest/Lipase"/>
</dbReference>
<dbReference type="Pfam" id="PF00135">
    <property type="entry name" value="COesterase"/>
    <property type="match status" value="1"/>
</dbReference>
<evidence type="ECO:0000259" key="2">
    <source>
        <dbReference type="Pfam" id="PF00135"/>
    </source>
</evidence>
<keyword evidence="4" id="KW-1185">Reference proteome</keyword>
<dbReference type="AlphaFoldDB" id="A0A117NRQ9"/>
<evidence type="ECO:0000313" key="4">
    <source>
        <dbReference type="Proteomes" id="UP000055045"/>
    </source>
</evidence>
<feature type="chain" id="PRO_5007152257" description="Carboxylesterase type B domain-containing protein" evidence="1">
    <location>
        <begin position="17"/>
        <end position="205"/>
    </location>
</feature>
<reference evidence="3 4" key="1">
    <citation type="submission" date="2015-10" db="EMBL/GenBank/DDBJ databases">
        <title>Genome sequencing of Penicillium freii.</title>
        <authorList>
            <person name="Nguyen H.D."/>
            <person name="Visagie C.M."/>
            <person name="Seifert K.A."/>
        </authorList>
    </citation>
    <scope>NUCLEOTIDE SEQUENCE [LARGE SCALE GENOMIC DNA]</scope>
    <source>
        <strain evidence="3 4">DAOM 242723</strain>
    </source>
</reference>
<comment type="caution">
    <text evidence="3">The sequence shown here is derived from an EMBL/GenBank/DDBJ whole genome shotgun (WGS) entry which is preliminary data.</text>
</comment>
<dbReference type="STRING" id="48697.A0A117NRQ9"/>
<feature type="domain" description="Carboxylesterase type B" evidence="2">
    <location>
        <begin position="20"/>
        <end position="192"/>
    </location>
</feature>
<dbReference type="InterPro" id="IPR019819">
    <property type="entry name" value="Carboxylesterase_B_CS"/>
</dbReference>
<proteinExistence type="predicted"/>
<dbReference type="Proteomes" id="UP000055045">
    <property type="component" value="Unassembled WGS sequence"/>
</dbReference>
<dbReference type="GO" id="GO:0017000">
    <property type="term" value="P:antibiotic biosynthetic process"/>
    <property type="evidence" value="ECO:0007669"/>
    <property type="project" value="UniProtKB-ARBA"/>
</dbReference>
<gene>
    <name evidence="3" type="ORF">ACN42_g1118</name>
</gene>
<protein>
    <recommendedName>
        <fullName evidence="2">Carboxylesterase type B domain-containing protein</fullName>
    </recommendedName>
</protein>
<organism evidence="3 4">
    <name type="scientific">Penicillium freii</name>
    <dbReference type="NCBI Taxonomy" id="48697"/>
    <lineage>
        <taxon>Eukaryota</taxon>
        <taxon>Fungi</taxon>
        <taxon>Dikarya</taxon>
        <taxon>Ascomycota</taxon>
        <taxon>Pezizomycotina</taxon>
        <taxon>Eurotiomycetes</taxon>
        <taxon>Eurotiomycetidae</taxon>
        <taxon>Eurotiales</taxon>
        <taxon>Aspergillaceae</taxon>
        <taxon>Penicillium</taxon>
    </lineage>
</organism>
<dbReference type="InterPro" id="IPR002018">
    <property type="entry name" value="CarbesteraseB"/>
</dbReference>
<dbReference type="Gene3D" id="3.40.50.1820">
    <property type="entry name" value="alpha/beta hydrolase"/>
    <property type="match status" value="1"/>
</dbReference>
<dbReference type="PANTHER" id="PTHR11559">
    <property type="entry name" value="CARBOXYLESTERASE"/>
    <property type="match status" value="1"/>
</dbReference>
<dbReference type="InterPro" id="IPR029058">
    <property type="entry name" value="AB_hydrolase_fold"/>
</dbReference>
<dbReference type="ESTHER" id="9euro-a0a0d9lci5">
    <property type="family name" value="Fungal_carboxylesterase_lipase"/>
</dbReference>
<dbReference type="PROSITE" id="PS00941">
    <property type="entry name" value="CARBOXYLESTERASE_B_2"/>
    <property type="match status" value="1"/>
</dbReference>
<dbReference type="EMBL" id="LLXE01000017">
    <property type="protein sequence ID" value="KUM65947.1"/>
    <property type="molecule type" value="Genomic_DNA"/>
</dbReference>
<keyword evidence="1" id="KW-0732">Signal</keyword>
<sequence length="205" mass="21867">MAKFFAICTLLSLASASTVVDLGYARYEGHTHSGVTQWLGMRFAAPPVGDLRFAAPQDPLSVEGIQQATKHGSICIPTASSEGRAVPQGTSEDCLFLDIYAPTAAVKGAKKLPVFFWIQGGGFAVNSNANYNGTGLITASGNNMVVVTFNYRVGPYGFLAGEEVEQGASLNNGLKDQRKALKWVQKHISKVGQVVNLRSRVAFVV</sequence>
<feature type="signal peptide" evidence="1">
    <location>
        <begin position="1"/>
        <end position="16"/>
    </location>
</feature>
<dbReference type="SUPFAM" id="SSF53474">
    <property type="entry name" value="alpha/beta-Hydrolases"/>
    <property type="match status" value="1"/>
</dbReference>
<accession>A0A117NRQ9</accession>
<evidence type="ECO:0000313" key="3">
    <source>
        <dbReference type="EMBL" id="KUM65947.1"/>
    </source>
</evidence>
<evidence type="ECO:0000256" key="1">
    <source>
        <dbReference type="SAM" id="SignalP"/>
    </source>
</evidence>
<dbReference type="GO" id="GO:0072330">
    <property type="term" value="P:monocarboxylic acid biosynthetic process"/>
    <property type="evidence" value="ECO:0007669"/>
    <property type="project" value="UniProtKB-ARBA"/>
</dbReference>
<name>A0A117NRQ9_PENFR</name>